<accession>A0A4S8IQC4</accession>
<dbReference type="AlphaFoldDB" id="A0A4S8IQC4"/>
<dbReference type="PANTHER" id="PTHR20930">
    <property type="entry name" value="OVARIAN CARCINOMA ANTIGEN CA125-RELATED"/>
    <property type="match status" value="1"/>
</dbReference>
<evidence type="ECO:0008006" key="3">
    <source>
        <dbReference type="Google" id="ProtNLM"/>
    </source>
</evidence>
<dbReference type="PANTHER" id="PTHR20930:SF0">
    <property type="entry name" value="PROTEIN ILRUN"/>
    <property type="match status" value="1"/>
</dbReference>
<dbReference type="Proteomes" id="UP000317650">
    <property type="component" value="Chromosome 6"/>
</dbReference>
<gene>
    <name evidence="1" type="ORF">C4D60_Mb06t21290</name>
</gene>
<evidence type="ECO:0000313" key="1">
    <source>
        <dbReference type="EMBL" id="THU50539.1"/>
    </source>
</evidence>
<protein>
    <recommendedName>
        <fullName evidence="3">PB1 domain-containing protein</fullName>
    </recommendedName>
</protein>
<comment type="caution">
    <text evidence="1">The sequence shown here is derived from an EMBL/GenBank/DDBJ whole genome shotgun (WGS) entry which is preliminary data.</text>
</comment>
<organism evidence="1 2">
    <name type="scientific">Musa balbisiana</name>
    <name type="common">Banana</name>
    <dbReference type="NCBI Taxonomy" id="52838"/>
    <lineage>
        <taxon>Eukaryota</taxon>
        <taxon>Viridiplantae</taxon>
        <taxon>Streptophyta</taxon>
        <taxon>Embryophyta</taxon>
        <taxon>Tracheophyta</taxon>
        <taxon>Spermatophyta</taxon>
        <taxon>Magnoliopsida</taxon>
        <taxon>Liliopsida</taxon>
        <taxon>Zingiberales</taxon>
        <taxon>Musaceae</taxon>
        <taxon>Musa</taxon>
    </lineage>
</organism>
<dbReference type="STRING" id="52838.A0A4S8IQC4"/>
<sequence>MGPRANERDFVIKVKCGDTPKRFSTYIYGDMIDHNMTRLRKKIINLFKLSPEADFVRICIDVDGDIVALDDDDELHETAINQPLNPLRISVLLRSNAMMGMT</sequence>
<proteinExistence type="predicted"/>
<keyword evidence="2" id="KW-1185">Reference proteome</keyword>
<dbReference type="Gene3D" id="3.10.20.90">
    <property type="entry name" value="Phosphatidylinositol 3-kinase Catalytic Subunit, Chain A, domain 1"/>
    <property type="match status" value="1"/>
</dbReference>
<evidence type="ECO:0000313" key="2">
    <source>
        <dbReference type="Proteomes" id="UP000317650"/>
    </source>
</evidence>
<reference evidence="1 2" key="1">
    <citation type="journal article" date="2019" name="Nat. Plants">
        <title>Genome sequencing of Musa balbisiana reveals subgenome evolution and function divergence in polyploid bananas.</title>
        <authorList>
            <person name="Yao X."/>
        </authorList>
    </citation>
    <scope>NUCLEOTIDE SEQUENCE [LARGE SCALE GENOMIC DNA]</scope>
    <source>
        <strain evidence="2">cv. DH-PKW</strain>
        <tissue evidence="1">Leaves</tissue>
    </source>
</reference>
<name>A0A4S8IQC4_MUSBA</name>
<dbReference type="SUPFAM" id="SSF54277">
    <property type="entry name" value="CAD &amp; PB1 domains"/>
    <property type="match status" value="1"/>
</dbReference>
<dbReference type="EMBL" id="PYDT01000009">
    <property type="protein sequence ID" value="THU50539.1"/>
    <property type="molecule type" value="Genomic_DNA"/>
</dbReference>